<dbReference type="EMBL" id="CP007142">
    <property type="protein sequence ID" value="AJQ95590.1"/>
    <property type="molecule type" value="Genomic_DNA"/>
</dbReference>
<name>A0A0C5V861_9GAMM</name>
<keyword evidence="3" id="KW-1185">Reference proteome</keyword>
<dbReference type="Pfam" id="PF24024">
    <property type="entry name" value="DUF7336"/>
    <property type="match status" value="1"/>
</dbReference>
<sequence length="82" mass="9270">MKSAYLLQHLHVISEDNECAKIIGLYASKEDALAAIKRLSVQTGFSDHPKLIDPLVDKEESGFYIDEYEIGKDHWSEGYVTV</sequence>
<gene>
    <name evidence="2" type="ORF">YC6258_03554</name>
</gene>
<dbReference type="STRING" id="1445510.YC6258_03554"/>
<dbReference type="KEGG" id="gsn:YC6258_03554"/>
<dbReference type="AlphaFoldDB" id="A0A0C5V861"/>
<dbReference type="InterPro" id="IPR055760">
    <property type="entry name" value="DUF7336"/>
</dbReference>
<protein>
    <recommendedName>
        <fullName evidence="1">DUF7336 domain-containing protein</fullName>
    </recommendedName>
</protein>
<organism evidence="2 3">
    <name type="scientific">Gynuella sunshinyii YC6258</name>
    <dbReference type="NCBI Taxonomy" id="1445510"/>
    <lineage>
        <taxon>Bacteria</taxon>
        <taxon>Pseudomonadati</taxon>
        <taxon>Pseudomonadota</taxon>
        <taxon>Gammaproteobacteria</taxon>
        <taxon>Oceanospirillales</taxon>
        <taxon>Saccharospirillaceae</taxon>
        <taxon>Gynuella</taxon>
    </lineage>
</organism>
<dbReference type="OrthoDB" id="1453790at2"/>
<evidence type="ECO:0000259" key="1">
    <source>
        <dbReference type="Pfam" id="PF24024"/>
    </source>
</evidence>
<reference evidence="2 3" key="1">
    <citation type="submission" date="2014-01" db="EMBL/GenBank/DDBJ databases">
        <title>Full genme sequencing of cellulolytic bacterium Gynuella sunshinyii YC6258T gen. nov., sp. nov.</title>
        <authorList>
            <person name="Khan H."/>
            <person name="Chung E.J."/>
            <person name="Chung Y.R."/>
        </authorList>
    </citation>
    <scope>NUCLEOTIDE SEQUENCE [LARGE SCALE GENOMIC DNA]</scope>
    <source>
        <strain evidence="2 3">YC6258</strain>
    </source>
</reference>
<feature type="domain" description="DUF7336" evidence="1">
    <location>
        <begin position="4"/>
        <end position="78"/>
    </location>
</feature>
<dbReference type="HOGENOM" id="CLU_183116_1_0_6"/>
<evidence type="ECO:0000313" key="3">
    <source>
        <dbReference type="Proteomes" id="UP000032266"/>
    </source>
</evidence>
<dbReference type="Proteomes" id="UP000032266">
    <property type="component" value="Chromosome"/>
</dbReference>
<accession>A0A0C5V861</accession>
<dbReference type="RefSeq" id="WP_044617838.1">
    <property type="nucleotide sequence ID" value="NZ_CP007142.1"/>
</dbReference>
<evidence type="ECO:0000313" key="2">
    <source>
        <dbReference type="EMBL" id="AJQ95590.1"/>
    </source>
</evidence>
<proteinExistence type="predicted"/>